<keyword evidence="3" id="KW-1185">Reference proteome</keyword>
<feature type="compositionally biased region" description="Low complexity" evidence="1">
    <location>
        <begin position="57"/>
        <end position="68"/>
    </location>
</feature>
<dbReference type="VEuPathDB" id="FungiDB:Z519_06964"/>
<dbReference type="AlphaFoldDB" id="A0A0D2FZT6"/>
<feature type="region of interest" description="Disordered" evidence="1">
    <location>
        <begin position="211"/>
        <end position="236"/>
    </location>
</feature>
<protein>
    <submittedName>
        <fullName evidence="2">Uncharacterized protein</fullName>
    </submittedName>
</protein>
<dbReference type="GeneID" id="27699892"/>
<feature type="compositionally biased region" description="Basic and acidic residues" evidence="1">
    <location>
        <begin position="38"/>
        <end position="52"/>
    </location>
</feature>
<organism evidence="2 3">
    <name type="scientific">Cladophialophora bantiana (strain ATCC 10958 / CBS 173.52 / CDC B-1940 / NIH 8579)</name>
    <name type="common">Xylohypha bantiana</name>
    <dbReference type="NCBI Taxonomy" id="1442370"/>
    <lineage>
        <taxon>Eukaryota</taxon>
        <taxon>Fungi</taxon>
        <taxon>Dikarya</taxon>
        <taxon>Ascomycota</taxon>
        <taxon>Pezizomycotina</taxon>
        <taxon>Eurotiomycetes</taxon>
        <taxon>Chaetothyriomycetidae</taxon>
        <taxon>Chaetothyriales</taxon>
        <taxon>Herpotrichiellaceae</taxon>
        <taxon>Cladophialophora</taxon>
    </lineage>
</organism>
<reference evidence="2" key="1">
    <citation type="submission" date="2015-01" db="EMBL/GenBank/DDBJ databases">
        <title>The Genome Sequence of Cladophialophora bantiana CBS 173.52.</title>
        <authorList>
            <consortium name="The Broad Institute Genomics Platform"/>
            <person name="Cuomo C."/>
            <person name="de Hoog S."/>
            <person name="Gorbushina A."/>
            <person name="Stielow B."/>
            <person name="Teixiera M."/>
            <person name="Abouelleil A."/>
            <person name="Chapman S.B."/>
            <person name="Priest M."/>
            <person name="Young S.K."/>
            <person name="Wortman J."/>
            <person name="Nusbaum C."/>
            <person name="Birren B."/>
        </authorList>
    </citation>
    <scope>NUCLEOTIDE SEQUENCE [LARGE SCALE GENOMIC DNA]</scope>
    <source>
        <strain evidence="2">CBS 173.52</strain>
    </source>
</reference>
<evidence type="ECO:0000313" key="3">
    <source>
        <dbReference type="Proteomes" id="UP000053789"/>
    </source>
</evidence>
<evidence type="ECO:0000256" key="1">
    <source>
        <dbReference type="SAM" id="MobiDB-lite"/>
    </source>
</evidence>
<evidence type="ECO:0000313" key="2">
    <source>
        <dbReference type="EMBL" id="KIW91982.1"/>
    </source>
</evidence>
<name>A0A0D2FZT6_CLAB1</name>
<gene>
    <name evidence="2" type="ORF">Z519_06964</name>
</gene>
<dbReference type="Proteomes" id="UP000053789">
    <property type="component" value="Unassembled WGS sequence"/>
</dbReference>
<sequence length="381" mass="41364">MADASDYPDDVQFAGLVQAATAAAGEQTRDPSSLGKRKRDDDVVEHDPKLDEEGVGDAPDPAAASNPPHLQSSASILFREPSSKSGKHSRPPLGKVFASLELAPENFLRLQTDAKAYMLDEAHPERREVVAPKKSAGGSDFAKLNLWNCVEEFLSVHGYGEKYFAPGVGGGIPGAPPRTIFWPQDSQTITKLMMPLMRKMVTNERQRIYAAATRKQSSAKGSGEEQSPAPVNKPIVSEGKVPETIYPDQENEVQLPIPVQQDTPSLPPHVSRPTTTFKQSIVLYVNVVSNTGGALRRVIPRFTLTAEVAPSLSTLLAEVEKRYTWPVQTGGGPGTQSRPVVKVWLPDGLVKVEEDGQWMIALLSAGVVDWMDGEVRVLVEV</sequence>
<dbReference type="HOGENOM" id="CLU_026795_1_0_1"/>
<dbReference type="RefSeq" id="XP_016618651.1">
    <property type="nucleotide sequence ID" value="XM_016764701.1"/>
</dbReference>
<dbReference type="EMBL" id="KN846989">
    <property type="protein sequence ID" value="KIW91982.1"/>
    <property type="molecule type" value="Genomic_DNA"/>
</dbReference>
<feature type="region of interest" description="Disordered" evidence="1">
    <location>
        <begin position="21"/>
        <end position="71"/>
    </location>
</feature>
<accession>A0A0D2FZT6</accession>
<proteinExistence type="predicted"/>
<dbReference type="OrthoDB" id="5373017at2759"/>